<dbReference type="AlphaFoldDB" id="A0A438DN01"/>
<protein>
    <submittedName>
        <fullName evidence="7">Organic cation/carnitine transporter 2</fullName>
    </submittedName>
</protein>
<dbReference type="PANTHER" id="PTHR24064">
    <property type="entry name" value="SOLUTE CARRIER FAMILY 22 MEMBER"/>
    <property type="match status" value="1"/>
</dbReference>
<evidence type="ECO:0000313" key="7">
    <source>
        <dbReference type="EMBL" id="RVW36822.1"/>
    </source>
</evidence>
<feature type="transmembrane region" description="Helical" evidence="5">
    <location>
        <begin position="147"/>
        <end position="168"/>
    </location>
</feature>
<evidence type="ECO:0000313" key="8">
    <source>
        <dbReference type="Proteomes" id="UP000288805"/>
    </source>
</evidence>
<dbReference type="PROSITE" id="PS50850">
    <property type="entry name" value="MFS"/>
    <property type="match status" value="1"/>
</dbReference>
<feature type="transmembrane region" description="Helical" evidence="5">
    <location>
        <begin position="268"/>
        <end position="287"/>
    </location>
</feature>
<dbReference type="GO" id="GO:0016020">
    <property type="term" value="C:membrane"/>
    <property type="evidence" value="ECO:0007669"/>
    <property type="project" value="UniProtKB-SubCell"/>
</dbReference>
<comment type="caution">
    <text evidence="7">The sequence shown here is derived from an EMBL/GenBank/DDBJ whole genome shotgun (WGS) entry which is preliminary data.</text>
</comment>
<comment type="subcellular location">
    <subcellularLocation>
        <location evidence="1">Membrane</location>
        <topology evidence="1">Multi-pass membrane protein</topology>
    </subcellularLocation>
</comment>
<sequence>MFWLSITIQRINIKTLDQQNGQCNPLLSQSELSQPLSPSSSIESETPSVEKVLPSLDEFIEQSIGGFAWAQLLHAILVSLAWLFDGQQTFISIFTDAEPTWHCNHLSTEDCNSGSNICLLPKTAWEWDKPAYTFFISEWSLECVNSIIKGLPATSFFMGCLLGGFLLAPVADSSFGRKNMLFLSCLTMSVAALLTVFSTNIWMYSALRFISGFGRASIGASALVLSTETVGNAWRGQVGTIGFLCCTLGFLSLPAMAYMNRSSSWRLLYVWTSIPAIFYCLLIRFLVCESPRWLFMQGRKEEALATLEKLAPMENNTSLKSLDLCLSGALLKQEKMKMNLHLSIKMLLEKRWASRRLLAVMVIAFGIGIMYYGMPLGVGNLAYNLYLSVTLNVLAEMPSSLITMFYIGKWSRRSSVLALTTISGVSSIMCVVVGHGMKELQVGLELISFFCACTVFSVLMIYTLELFPTCVRSLAVAMVRQALMSSGTVSTILIAAGKTNAFLSYGVFGLLILCCGLFVVCLPETKGLSLCDTMEEQEHKEANAC</sequence>
<feature type="transmembrane region" description="Helical" evidence="5">
    <location>
        <begin position="180"/>
        <end position="203"/>
    </location>
</feature>
<dbReference type="EMBL" id="QGNW01001558">
    <property type="protein sequence ID" value="RVW36822.1"/>
    <property type="molecule type" value="Genomic_DNA"/>
</dbReference>
<gene>
    <name evidence="7" type="primary">OCT2_3</name>
    <name evidence="7" type="ORF">CK203_114239</name>
</gene>
<organism evidence="7 8">
    <name type="scientific">Vitis vinifera</name>
    <name type="common">Grape</name>
    <dbReference type="NCBI Taxonomy" id="29760"/>
    <lineage>
        <taxon>Eukaryota</taxon>
        <taxon>Viridiplantae</taxon>
        <taxon>Streptophyta</taxon>
        <taxon>Embryophyta</taxon>
        <taxon>Tracheophyta</taxon>
        <taxon>Spermatophyta</taxon>
        <taxon>Magnoliopsida</taxon>
        <taxon>eudicotyledons</taxon>
        <taxon>Gunneridae</taxon>
        <taxon>Pentapetalae</taxon>
        <taxon>rosids</taxon>
        <taxon>Vitales</taxon>
        <taxon>Vitaceae</taxon>
        <taxon>Viteae</taxon>
        <taxon>Vitis</taxon>
    </lineage>
</organism>
<name>A0A438DN01_VITVI</name>
<proteinExistence type="predicted"/>
<evidence type="ECO:0000256" key="4">
    <source>
        <dbReference type="ARBA" id="ARBA00023136"/>
    </source>
</evidence>
<evidence type="ECO:0000259" key="6">
    <source>
        <dbReference type="PROSITE" id="PS50850"/>
    </source>
</evidence>
<dbReference type="Pfam" id="PF00083">
    <property type="entry name" value="Sugar_tr"/>
    <property type="match status" value="1"/>
</dbReference>
<feature type="transmembrane region" description="Helical" evidence="5">
    <location>
        <begin position="446"/>
        <end position="467"/>
    </location>
</feature>
<dbReference type="InterPro" id="IPR005828">
    <property type="entry name" value="MFS_sugar_transport-like"/>
</dbReference>
<evidence type="ECO:0000256" key="3">
    <source>
        <dbReference type="ARBA" id="ARBA00022989"/>
    </source>
</evidence>
<dbReference type="InterPro" id="IPR020846">
    <property type="entry name" value="MFS_dom"/>
</dbReference>
<feature type="transmembrane region" description="Helical" evidence="5">
    <location>
        <begin position="415"/>
        <end position="434"/>
    </location>
</feature>
<feature type="transmembrane region" description="Helical" evidence="5">
    <location>
        <begin position="502"/>
        <end position="522"/>
    </location>
</feature>
<feature type="transmembrane region" description="Helical" evidence="5">
    <location>
        <begin position="238"/>
        <end position="256"/>
    </location>
</feature>
<feature type="domain" description="Major facilitator superfamily (MFS) profile" evidence="6">
    <location>
        <begin position="74"/>
        <end position="527"/>
    </location>
</feature>
<dbReference type="Proteomes" id="UP000288805">
    <property type="component" value="Unassembled WGS sequence"/>
</dbReference>
<dbReference type="GO" id="GO:0022857">
    <property type="term" value="F:transmembrane transporter activity"/>
    <property type="evidence" value="ECO:0007669"/>
    <property type="project" value="InterPro"/>
</dbReference>
<keyword evidence="2 5" id="KW-0812">Transmembrane</keyword>
<keyword evidence="3 5" id="KW-1133">Transmembrane helix</keyword>
<accession>A0A438DN01</accession>
<dbReference type="Gene3D" id="1.20.1250.20">
    <property type="entry name" value="MFS general substrate transporter like domains"/>
    <property type="match status" value="1"/>
</dbReference>
<evidence type="ECO:0000256" key="1">
    <source>
        <dbReference type="ARBA" id="ARBA00004141"/>
    </source>
</evidence>
<keyword evidence="4 5" id="KW-0472">Membrane</keyword>
<reference evidence="7 8" key="1">
    <citation type="journal article" date="2018" name="PLoS Genet.">
        <title>Population sequencing reveals clonal diversity and ancestral inbreeding in the grapevine cultivar Chardonnay.</title>
        <authorList>
            <person name="Roach M.J."/>
            <person name="Johnson D.L."/>
            <person name="Bohlmann J."/>
            <person name="van Vuuren H.J."/>
            <person name="Jones S.J."/>
            <person name="Pretorius I.S."/>
            <person name="Schmidt S.A."/>
            <person name="Borneman A.R."/>
        </authorList>
    </citation>
    <scope>NUCLEOTIDE SEQUENCE [LARGE SCALE GENOMIC DNA]</scope>
    <source>
        <strain evidence="8">cv. Chardonnay</strain>
        <tissue evidence="7">Leaf</tissue>
    </source>
</reference>
<feature type="transmembrane region" description="Helical" evidence="5">
    <location>
        <begin position="386"/>
        <end position="408"/>
    </location>
</feature>
<evidence type="ECO:0000256" key="5">
    <source>
        <dbReference type="SAM" id="Phobius"/>
    </source>
</evidence>
<evidence type="ECO:0000256" key="2">
    <source>
        <dbReference type="ARBA" id="ARBA00022692"/>
    </source>
</evidence>
<feature type="transmembrane region" description="Helical" evidence="5">
    <location>
        <begin position="357"/>
        <end position="374"/>
    </location>
</feature>
<dbReference type="OrthoDB" id="5296287at2759"/>
<dbReference type="SUPFAM" id="SSF103473">
    <property type="entry name" value="MFS general substrate transporter"/>
    <property type="match status" value="1"/>
</dbReference>
<dbReference type="InterPro" id="IPR036259">
    <property type="entry name" value="MFS_trans_sf"/>
</dbReference>